<name>E0WTY6_9ENTR</name>
<dbReference type="InterPro" id="IPR032675">
    <property type="entry name" value="LRR_dom_sf"/>
</dbReference>
<dbReference type="Proteomes" id="UP000005726">
    <property type="component" value="Unassembled WGS sequence"/>
</dbReference>
<dbReference type="EMBL" id="GL379610">
    <property type="protein sequence ID" value="EFL91544.1"/>
    <property type="molecule type" value="Genomic_DNA"/>
</dbReference>
<reference evidence="1" key="1">
    <citation type="journal article" date="2009" name="Environ. Microbiol.">
        <title>Dynamics of genome evolution in facultative symbionts of aphids.</title>
        <authorList>
            <person name="Degnan P.H."/>
            <person name="Leonardo T.E."/>
            <person name="Cass B.N."/>
            <person name="Hurwitz B."/>
            <person name="Stern D."/>
            <person name="Gibbs R.A."/>
            <person name="Richards S."/>
            <person name="Moran N.A."/>
        </authorList>
    </citation>
    <scope>NUCLEOTIDE SEQUENCE [LARGE SCALE GENOMIC DNA]</scope>
    <source>
        <strain evidence="1">LSR1</strain>
    </source>
</reference>
<sequence length="293" mass="34143">MEMPGFVTSAANYVYSFSSPEDTSLHNRYKVLDAYQNDPNQKPGEDRAQVVNILKNRAKYEYGILDLSDLRFSALPNAKFWGKGITELWIKNNTLLKELPDISILEDLVVLDLTDSNIEILPACVVDRIKFLKANILLERLNILLDIFNKKKFLNEENLLELKKVKIYLEKLVSDGTEDLKKSEKFYYFYSKGHDHIMLQSLLPGEAYISIWTSLINIIFWPDEKLREISVHNFDDMIMPVPSRMHDIQHYGPFFGIRPPGFIEYEKIIMDHLAAVRKRAHFDVSMTEYDTNK</sequence>
<evidence type="ECO:0000313" key="1">
    <source>
        <dbReference type="EMBL" id="EFL91544.1"/>
    </source>
</evidence>
<gene>
    <name evidence="1" type="ORF">REG_1516</name>
</gene>
<proteinExistence type="predicted"/>
<dbReference type="AlphaFoldDB" id="E0WTY6"/>
<protein>
    <submittedName>
        <fullName evidence="1">Uncharacterized protein</fullName>
    </submittedName>
</protein>
<accession>E0WTY6</accession>
<dbReference type="SUPFAM" id="SSF52058">
    <property type="entry name" value="L domain-like"/>
    <property type="match status" value="1"/>
</dbReference>
<keyword evidence="2" id="KW-1185">Reference proteome</keyword>
<evidence type="ECO:0000313" key="2">
    <source>
        <dbReference type="Proteomes" id="UP000005726"/>
    </source>
</evidence>
<dbReference type="Gene3D" id="3.80.10.10">
    <property type="entry name" value="Ribonuclease Inhibitor"/>
    <property type="match status" value="1"/>
</dbReference>
<organism evidence="1 2">
    <name type="scientific">Candidatus Regiella insecticola LSR1</name>
    <dbReference type="NCBI Taxonomy" id="663321"/>
    <lineage>
        <taxon>Bacteria</taxon>
        <taxon>Pseudomonadati</taxon>
        <taxon>Pseudomonadota</taxon>
        <taxon>Gammaproteobacteria</taxon>
        <taxon>Enterobacterales</taxon>
        <taxon>Enterobacteriaceae</taxon>
        <taxon>aphid secondary symbionts</taxon>
        <taxon>Candidatus Regiella</taxon>
    </lineage>
</organism>
<dbReference type="HOGENOM" id="CLU_948946_0_0_6"/>